<evidence type="ECO:0000256" key="3">
    <source>
        <dbReference type="ARBA" id="ARBA00005119"/>
    </source>
</evidence>
<feature type="region of interest" description="Disordered" evidence="19">
    <location>
        <begin position="1"/>
        <end position="23"/>
    </location>
</feature>
<keyword evidence="22" id="KW-1185">Reference proteome</keyword>
<dbReference type="PANTHER" id="PTHR46382">
    <property type="entry name" value="PHOSPHATIDATE CYTIDYLYLTRANSFERASE"/>
    <property type="match status" value="1"/>
</dbReference>
<evidence type="ECO:0000256" key="7">
    <source>
        <dbReference type="ARBA" id="ARBA00019373"/>
    </source>
</evidence>
<dbReference type="EC" id="2.7.7.41" evidence="6 18"/>
<dbReference type="EMBL" id="BONY01000023">
    <property type="protein sequence ID" value="GIH06030.1"/>
    <property type="molecule type" value="Genomic_DNA"/>
</dbReference>
<keyword evidence="8" id="KW-1003">Cell membrane</keyword>
<evidence type="ECO:0000256" key="6">
    <source>
        <dbReference type="ARBA" id="ARBA00012487"/>
    </source>
</evidence>
<feature type="transmembrane region" description="Helical" evidence="20">
    <location>
        <begin position="202"/>
        <end position="221"/>
    </location>
</feature>
<proteinExistence type="inferred from homology"/>
<keyword evidence="10 18" id="KW-0808">Transferase</keyword>
<dbReference type="UniPathway" id="UPA00557">
    <property type="reaction ID" value="UER00614"/>
</dbReference>
<evidence type="ECO:0000256" key="18">
    <source>
        <dbReference type="RuleBase" id="RU003938"/>
    </source>
</evidence>
<evidence type="ECO:0000256" key="13">
    <source>
        <dbReference type="ARBA" id="ARBA00022989"/>
    </source>
</evidence>
<dbReference type="PANTHER" id="PTHR46382:SF1">
    <property type="entry name" value="PHOSPHATIDATE CYTIDYLYLTRANSFERASE"/>
    <property type="match status" value="1"/>
</dbReference>
<dbReference type="AlphaFoldDB" id="A0A8J3Q8U8"/>
<evidence type="ECO:0000256" key="5">
    <source>
        <dbReference type="ARBA" id="ARBA00010185"/>
    </source>
</evidence>
<evidence type="ECO:0000256" key="16">
    <source>
        <dbReference type="ARBA" id="ARBA00023209"/>
    </source>
</evidence>
<dbReference type="Pfam" id="PF01148">
    <property type="entry name" value="CTP_transf_1"/>
    <property type="match status" value="1"/>
</dbReference>
<keyword evidence="17" id="KW-1208">Phospholipid metabolism</keyword>
<evidence type="ECO:0000256" key="11">
    <source>
        <dbReference type="ARBA" id="ARBA00022692"/>
    </source>
</evidence>
<evidence type="ECO:0000256" key="2">
    <source>
        <dbReference type="ARBA" id="ARBA00004651"/>
    </source>
</evidence>
<feature type="transmembrane region" description="Helical" evidence="20">
    <location>
        <begin position="271"/>
        <end position="291"/>
    </location>
</feature>
<evidence type="ECO:0000256" key="15">
    <source>
        <dbReference type="ARBA" id="ARBA00023136"/>
    </source>
</evidence>
<dbReference type="InterPro" id="IPR000374">
    <property type="entry name" value="PC_trans"/>
</dbReference>
<comment type="subcellular location">
    <subcellularLocation>
        <location evidence="2">Cell membrane</location>
        <topology evidence="2">Multi-pass membrane protein</topology>
    </subcellularLocation>
</comment>
<evidence type="ECO:0000313" key="22">
    <source>
        <dbReference type="Proteomes" id="UP000612899"/>
    </source>
</evidence>
<dbReference type="PROSITE" id="PS01315">
    <property type="entry name" value="CDS"/>
    <property type="match status" value="1"/>
</dbReference>
<evidence type="ECO:0000256" key="10">
    <source>
        <dbReference type="ARBA" id="ARBA00022679"/>
    </source>
</evidence>
<keyword evidence="16" id="KW-0594">Phospholipid biosynthesis</keyword>
<dbReference type="GO" id="GO:0016024">
    <property type="term" value="P:CDP-diacylglycerol biosynthetic process"/>
    <property type="evidence" value="ECO:0007669"/>
    <property type="project" value="UniProtKB-UniPathway"/>
</dbReference>
<keyword evidence="9" id="KW-0444">Lipid biosynthesis</keyword>
<feature type="transmembrane region" description="Helical" evidence="20">
    <location>
        <begin position="136"/>
        <end position="155"/>
    </location>
</feature>
<evidence type="ECO:0000256" key="4">
    <source>
        <dbReference type="ARBA" id="ARBA00005189"/>
    </source>
</evidence>
<feature type="transmembrane region" description="Helical" evidence="20">
    <location>
        <begin position="107"/>
        <end position="124"/>
    </location>
</feature>
<keyword evidence="13 20" id="KW-1133">Transmembrane helix</keyword>
<evidence type="ECO:0000313" key="21">
    <source>
        <dbReference type="EMBL" id="GIH06030.1"/>
    </source>
</evidence>
<sequence length="294" mass="30538">MADLDDDGARQFRHAAPGSPAPDYGRAGRNVPVSLAVGATLLILIFVPLFFAKPLFLAVLVLAAGVGVWEMVRAIRTGSPARPPMLPLLGGSTVMIALAWFADVNGLTIGLLVALLATMVWRMGDGPDGYQRDMGAGALILVYVPFLLGFAALLARVDDGQWRIVVTIAAVVLSDTGGFVAGVLLGKHPMAPTISPKKSWEGFAGSVLATAAGSALLLWLLLDVAAWKGACFGVAVSIAAVLGDLAESLLKRDLGIKDMSSLLPGHGGLMDRLDSIVFAAPMAYLLLSVLAPTT</sequence>
<feature type="transmembrane region" description="Helical" evidence="20">
    <location>
        <begin position="227"/>
        <end position="250"/>
    </location>
</feature>
<accession>A0A8J3Q8U8</accession>
<evidence type="ECO:0000256" key="8">
    <source>
        <dbReference type="ARBA" id="ARBA00022475"/>
    </source>
</evidence>
<evidence type="ECO:0000256" key="12">
    <source>
        <dbReference type="ARBA" id="ARBA00022695"/>
    </source>
</evidence>
<feature type="transmembrane region" description="Helical" evidence="20">
    <location>
        <begin position="31"/>
        <end position="49"/>
    </location>
</feature>
<evidence type="ECO:0000256" key="9">
    <source>
        <dbReference type="ARBA" id="ARBA00022516"/>
    </source>
</evidence>
<comment type="pathway">
    <text evidence="4">Lipid metabolism.</text>
</comment>
<dbReference type="Proteomes" id="UP000612899">
    <property type="component" value="Unassembled WGS sequence"/>
</dbReference>
<dbReference type="GO" id="GO:0005886">
    <property type="term" value="C:plasma membrane"/>
    <property type="evidence" value="ECO:0007669"/>
    <property type="project" value="UniProtKB-SubCell"/>
</dbReference>
<comment type="catalytic activity">
    <reaction evidence="1 18">
        <text>a 1,2-diacyl-sn-glycero-3-phosphate + CTP + H(+) = a CDP-1,2-diacyl-sn-glycerol + diphosphate</text>
        <dbReference type="Rhea" id="RHEA:16229"/>
        <dbReference type="ChEBI" id="CHEBI:15378"/>
        <dbReference type="ChEBI" id="CHEBI:33019"/>
        <dbReference type="ChEBI" id="CHEBI:37563"/>
        <dbReference type="ChEBI" id="CHEBI:58332"/>
        <dbReference type="ChEBI" id="CHEBI:58608"/>
        <dbReference type="EC" id="2.7.7.41"/>
    </reaction>
</comment>
<feature type="transmembrane region" description="Helical" evidence="20">
    <location>
        <begin position="161"/>
        <end position="186"/>
    </location>
</feature>
<comment type="pathway">
    <text evidence="3 18">Phospholipid metabolism; CDP-diacylglycerol biosynthesis; CDP-diacylglycerol from sn-glycerol 3-phosphate: step 3/3.</text>
</comment>
<evidence type="ECO:0000256" key="20">
    <source>
        <dbReference type="SAM" id="Phobius"/>
    </source>
</evidence>
<evidence type="ECO:0000256" key="1">
    <source>
        <dbReference type="ARBA" id="ARBA00001698"/>
    </source>
</evidence>
<evidence type="ECO:0000256" key="17">
    <source>
        <dbReference type="ARBA" id="ARBA00023264"/>
    </source>
</evidence>
<keyword evidence="12 18" id="KW-0548">Nucleotidyltransferase</keyword>
<protein>
    <recommendedName>
        <fullName evidence="7 18">Phosphatidate cytidylyltransferase</fullName>
        <ecNumber evidence="6 18">2.7.7.41</ecNumber>
    </recommendedName>
</protein>
<reference evidence="21" key="1">
    <citation type="submission" date="2021-01" db="EMBL/GenBank/DDBJ databases">
        <title>Whole genome shotgun sequence of Rhizocola hellebori NBRC 109834.</title>
        <authorList>
            <person name="Komaki H."/>
            <person name="Tamura T."/>
        </authorList>
    </citation>
    <scope>NUCLEOTIDE SEQUENCE</scope>
    <source>
        <strain evidence="21">NBRC 109834</strain>
    </source>
</reference>
<evidence type="ECO:0000256" key="19">
    <source>
        <dbReference type="SAM" id="MobiDB-lite"/>
    </source>
</evidence>
<evidence type="ECO:0000256" key="14">
    <source>
        <dbReference type="ARBA" id="ARBA00023098"/>
    </source>
</evidence>
<comment type="caution">
    <text evidence="21">The sequence shown here is derived from an EMBL/GenBank/DDBJ whole genome shotgun (WGS) entry which is preliminary data.</text>
</comment>
<feature type="transmembrane region" description="Helical" evidence="20">
    <location>
        <begin position="55"/>
        <end position="72"/>
    </location>
</feature>
<keyword evidence="15 20" id="KW-0472">Membrane</keyword>
<comment type="similarity">
    <text evidence="5 18">Belongs to the CDS family.</text>
</comment>
<keyword evidence="14" id="KW-0443">Lipid metabolism</keyword>
<keyword evidence="11 18" id="KW-0812">Transmembrane</keyword>
<dbReference type="GO" id="GO:0004605">
    <property type="term" value="F:phosphatidate cytidylyltransferase activity"/>
    <property type="evidence" value="ECO:0007669"/>
    <property type="project" value="UniProtKB-EC"/>
</dbReference>
<organism evidence="21 22">
    <name type="scientific">Rhizocola hellebori</name>
    <dbReference type="NCBI Taxonomy" id="1392758"/>
    <lineage>
        <taxon>Bacteria</taxon>
        <taxon>Bacillati</taxon>
        <taxon>Actinomycetota</taxon>
        <taxon>Actinomycetes</taxon>
        <taxon>Micromonosporales</taxon>
        <taxon>Micromonosporaceae</taxon>
        <taxon>Rhizocola</taxon>
    </lineage>
</organism>
<name>A0A8J3Q8U8_9ACTN</name>
<gene>
    <name evidence="21" type="ORF">Rhe02_40970</name>
</gene>